<dbReference type="EMBL" id="KV878589">
    <property type="protein sequence ID" value="OJJ56878.1"/>
    <property type="molecule type" value="Genomic_DNA"/>
</dbReference>
<dbReference type="Proteomes" id="UP000184356">
    <property type="component" value="Unassembled WGS sequence"/>
</dbReference>
<dbReference type="RefSeq" id="XP_040700684.1">
    <property type="nucleotide sequence ID" value="XM_040847379.1"/>
</dbReference>
<gene>
    <name evidence="1" type="ORF">ASPSYDRAFT_47155</name>
</gene>
<dbReference type="VEuPathDB" id="FungiDB:ASPSYDRAFT_47155"/>
<evidence type="ECO:0000313" key="1">
    <source>
        <dbReference type="EMBL" id="OJJ56878.1"/>
    </source>
</evidence>
<evidence type="ECO:0000313" key="2">
    <source>
        <dbReference type="Proteomes" id="UP000184356"/>
    </source>
</evidence>
<name>A0A1L9TBS3_9EURO</name>
<protein>
    <recommendedName>
        <fullName evidence="3">Transcription factor domain-containing protein</fullName>
    </recommendedName>
</protein>
<accession>A0A1L9TBS3</accession>
<proteinExistence type="predicted"/>
<keyword evidence="2" id="KW-1185">Reference proteome</keyword>
<dbReference type="GeneID" id="63763452"/>
<dbReference type="OrthoDB" id="4137815at2759"/>
<dbReference type="AlphaFoldDB" id="A0A1L9TBS3"/>
<organism evidence="1 2">
    <name type="scientific">Aspergillus sydowii CBS 593.65</name>
    <dbReference type="NCBI Taxonomy" id="1036612"/>
    <lineage>
        <taxon>Eukaryota</taxon>
        <taxon>Fungi</taxon>
        <taxon>Dikarya</taxon>
        <taxon>Ascomycota</taxon>
        <taxon>Pezizomycotina</taxon>
        <taxon>Eurotiomycetes</taxon>
        <taxon>Eurotiomycetidae</taxon>
        <taxon>Eurotiales</taxon>
        <taxon>Aspergillaceae</taxon>
        <taxon>Aspergillus</taxon>
        <taxon>Aspergillus subgen. Nidulantes</taxon>
    </lineage>
</organism>
<reference evidence="2" key="1">
    <citation type="journal article" date="2017" name="Genome Biol.">
        <title>Comparative genomics reveals high biological diversity and specific adaptations in the industrially and medically important fungal genus Aspergillus.</title>
        <authorList>
            <person name="de Vries R.P."/>
            <person name="Riley R."/>
            <person name="Wiebenga A."/>
            <person name="Aguilar-Osorio G."/>
            <person name="Amillis S."/>
            <person name="Uchima C.A."/>
            <person name="Anderluh G."/>
            <person name="Asadollahi M."/>
            <person name="Askin M."/>
            <person name="Barry K."/>
            <person name="Battaglia E."/>
            <person name="Bayram O."/>
            <person name="Benocci T."/>
            <person name="Braus-Stromeyer S.A."/>
            <person name="Caldana C."/>
            <person name="Canovas D."/>
            <person name="Cerqueira G.C."/>
            <person name="Chen F."/>
            <person name="Chen W."/>
            <person name="Choi C."/>
            <person name="Clum A."/>
            <person name="Dos Santos R.A."/>
            <person name="Damasio A.R."/>
            <person name="Diallinas G."/>
            <person name="Emri T."/>
            <person name="Fekete E."/>
            <person name="Flipphi M."/>
            <person name="Freyberg S."/>
            <person name="Gallo A."/>
            <person name="Gournas C."/>
            <person name="Habgood R."/>
            <person name="Hainaut M."/>
            <person name="Harispe M.L."/>
            <person name="Henrissat B."/>
            <person name="Hilden K.S."/>
            <person name="Hope R."/>
            <person name="Hossain A."/>
            <person name="Karabika E."/>
            <person name="Karaffa L."/>
            <person name="Karanyi Z."/>
            <person name="Krasevec N."/>
            <person name="Kuo A."/>
            <person name="Kusch H."/>
            <person name="LaButti K."/>
            <person name="Lagendijk E.L."/>
            <person name="Lapidus A."/>
            <person name="Levasseur A."/>
            <person name="Lindquist E."/>
            <person name="Lipzen A."/>
            <person name="Logrieco A.F."/>
            <person name="MacCabe A."/>
            <person name="Maekelae M.R."/>
            <person name="Malavazi I."/>
            <person name="Melin P."/>
            <person name="Meyer V."/>
            <person name="Mielnichuk N."/>
            <person name="Miskei M."/>
            <person name="Molnar A.P."/>
            <person name="Mule G."/>
            <person name="Ngan C.Y."/>
            <person name="Orejas M."/>
            <person name="Orosz E."/>
            <person name="Ouedraogo J.P."/>
            <person name="Overkamp K.M."/>
            <person name="Park H.-S."/>
            <person name="Perrone G."/>
            <person name="Piumi F."/>
            <person name="Punt P.J."/>
            <person name="Ram A.F."/>
            <person name="Ramon A."/>
            <person name="Rauscher S."/>
            <person name="Record E."/>
            <person name="Riano-Pachon D.M."/>
            <person name="Robert V."/>
            <person name="Roehrig J."/>
            <person name="Ruller R."/>
            <person name="Salamov A."/>
            <person name="Salih N.S."/>
            <person name="Samson R.A."/>
            <person name="Sandor E."/>
            <person name="Sanguinetti M."/>
            <person name="Schuetze T."/>
            <person name="Sepcic K."/>
            <person name="Shelest E."/>
            <person name="Sherlock G."/>
            <person name="Sophianopoulou V."/>
            <person name="Squina F.M."/>
            <person name="Sun H."/>
            <person name="Susca A."/>
            <person name="Todd R.B."/>
            <person name="Tsang A."/>
            <person name="Unkles S.E."/>
            <person name="van de Wiele N."/>
            <person name="van Rossen-Uffink D."/>
            <person name="Oliveira J.V."/>
            <person name="Vesth T.C."/>
            <person name="Visser J."/>
            <person name="Yu J.-H."/>
            <person name="Zhou M."/>
            <person name="Andersen M.R."/>
            <person name="Archer D.B."/>
            <person name="Baker S.E."/>
            <person name="Benoit I."/>
            <person name="Brakhage A.A."/>
            <person name="Braus G.H."/>
            <person name="Fischer R."/>
            <person name="Frisvad J.C."/>
            <person name="Goldman G.H."/>
            <person name="Houbraken J."/>
            <person name="Oakley B."/>
            <person name="Pocsi I."/>
            <person name="Scazzocchio C."/>
            <person name="Seiboth B."/>
            <person name="vanKuyk P.A."/>
            <person name="Wortman J."/>
            <person name="Dyer P.S."/>
            <person name="Grigoriev I.V."/>
        </authorList>
    </citation>
    <scope>NUCLEOTIDE SEQUENCE [LARGE SCALE GENOMIC DNA]</scope>
    <source>
        <strain evidence="2">CBS 593.65</strain>
    </source>
</reference>
<sequence length="266" mass="30131">MSLVTFHRLISGISASSICRFTLSLIRSSYYSEQLSESGTMGLVYLVFLDTTQSLFRAQVPVIEYRVKDPCWVDQQAGLCWPLLPLLYRLCLLGASIRAGDGQNILPSSFDKLQEELNAWAPTVSQTVRERFSGAEMSLLIAQASLHRTGALLFLHRLRYPFGERDAEAGDLARSIVDGMEHCLTVAGRYPPNMTLILLVAGAEMHDMIGKQRILLLVSRILGSNFYPFIANLRLFLRRVWAGRDQRRTRYLFQLFEEDPEISIPL</sequence>
<evidence type="ECO:0008006" key="3">
    <source>
        <dbReference type="Google" id="ProtNLM"/>
    </source>
</evidence>